<dbReference type="EMBL" id="JAAONZ010000021">
    <property type="protein sequence ID" value="NHO67895.1"/>
    <property type="molecule type" value="Genomic_DNA"/>
</dbReference>
<feature type="chain" id="PRO_5039634960" evidence="1">
    <location>
        <begin position="27"/>
        <end position="221"/>
    </location>
</feature>
<dbReference type="Proteomes" id="UP000787472">
    <property type="component" value="Unassembled WGS sequence"/>
</dbReference>
<keyword evidence="1" id="KW-0732">Signal</keyword>
<gene>
    <name evidence="2" type="ORF">G8770_20300</name>
</gene>
<reference evidence="2" key="1">
    <citation type="submission" date="2020-03" db="EMBL/GenBank/DDBJ databases">
        <authorList>
            <person name="Guo F."/>
        </authorList>
    </citation>
    <scope>NUCLEOTIDE SEQUENCE</scope>
    <source>
        <strain evidence="2">JCM 30134</strain>
    </source>
</reference>
<sequence length="221" mass="24550">MKQPLSFLTSFSLAGLLALASASSTAAELSATGDDGREIRLKADGSWEYTSSDRFATSEDGTRVRLKADGSWEFIGNAPVATQEQVRTEALEVTLGDIVAEYKKEKAGKNTRYQSATVFYLNVDVSRYADGLNVDLSQHDRFKVTDSRGNDYPILEVTPQLTQLQPGKEYPFSIRVDGTTEGQFAVGIKYLYLEIDKAVFHSDQNLKFSRRADEAKQKKLN</sequence>
<feature type="signal peptide" evidence="1">
    <location>
        <begin position="1"/>
        <end position="26"/>
    </location>
</feature>
<evidence type="ECO:0000313" key="3">
    <source>
        <dbReference type="Proteomes" id="UP000787472"/>
    </source>
</evidence>
<keyword evidence="3" id="KW-1185">Reference proteome</keyword>
<dbReference type="RefSeq" id="WP_167191374.1">
    <property type="nucleotide sequence ID" value="NZ_JAAONZ010000021.1"/>
</dbReference>
<evidence type="ECO:0000256" key="1">
    <source>
        <dbReference type="SAM" id="SignalP"/>
    </source>
</evidence>
<protein>
    <submittedName>
        <fullName evidence="2">Uncharacterized protein</fullName>
    </submittedName>
</protein>
<proteinExistence type="predicted"/>
<evidence type="ECO:0000313" key="2">
    <source>
        <dbReference type="EMBL" id="NHO67895.1"/>
    </source>
</evidence>
<name>A0A9E5MP78_9GAMM</name>
<organism evidence="2 3">
    <name type="scientific">Pseudomaricurvus hydrocarbonicus</name>
    <dbReference type="NCBI Taxonomy" id="1470433"/>
    <lineage>
        <taxon>Bacteria</taxon>
        <taxon>Pseudomonadati</taxon>
        <taxon>Pseudomonadota</taxon>
        <taxon>Gammaproteobacteria</taxon>
        <taxon>Cellvibrionales</taxon>
        <taxon>Cellvibrionaceae</taxon>
        <taxon>Pseudomaricurvus</taxon>
    </lineage>
</organism>
<accession>A0A9E5MP78</accession>
<dbReference type="AlphaFoldDB" id="A0A9E5MP78"/>
<comment type="caution">
    <text evidence="2">The sequence shown here is derived from an EMBL/GenBank/DDBJ whole genome shotgun (WGS) entry which is preliminary data.</text>
</comment>